<organism evidence="4 5">
    <name type="scientific">Xylaria arbuscula</name>
    <dbReference type="NCBI Taxonomy" id="114810"/>
    <lineage>
        <taxon>Eukaryota</taxon>
        <taxon>Fungi</taxon>
        <taxon>Dikarya</taxon>
        <taxon>Ascomycota</taxon>
        <taxon>Pezizomycotina</taxon>
        <taxon>Sordariomycetes</taxon>
        <taxon>Xylariomycetidae</taxon>
        <taxon>Xylariales</taxon>
        <taxon>Xylariaceae</taxon>
        <taxon>Xylaria</taxon>
    </lineage>
</organism>
<reference evidence="4" key="1">
    <citation type="submission" date="2022-07" db="EMBL/GenBank/DDBJ databases">
        <title>Genome Sequence of Xylaria arbuscula.</title>
        <authorList>
            <person name="Buettner E."/>
        </authorList>
    </citation>
    <scope>NUCLEOTIDE SEQUENCE</scope>
    <source>
        <strain evidence="4">VT107</strain>
    </source>
</reference>
<evidence type="ECO:0000259" key="3">
    <source>
        <dbReference type="Pfam" id="PF06985"/>
    </source>
</evidence>
<evidence type="ECO:0000256" key="2">
    <source>
        <dbReference type="SAM" id="MobiDB-lite"/>
    </source>
</evidence>
<dbReference type="PANTHER" id="PTHR33112">
    <property type="entry name" value="DOMAIN PROTEIN, PUTATIVE-RELATED"/>
    <property type="match status" value="1"/>
</dbReference>
<evidence type="ECO:0000313" key="5">
    <source>
        <dbReference type="Proteomes" id="UP001148614"/>
    </source>
</evidence>
<dbReference type="AlphaFoldDB" id="A0A9W8TKU2"/>
<keyword evidence="5" id="KW-1185">Reference proteome</keyword>
<feature type="domain" description="Heterokaryon incompatibility" evidence="3">
    <location>
        <begin position="846"/>
        <end position="996"/>
    </location>
</feature>
<name>A0A9W8TKU2_9PEZI</name>
<proteinExistence type="predicted"/>
<dbReference type="InterPro" id="IPR010730">
    <property type="entry name" value="HET"/>
</dbReference>
<dbReference type="VEuPathDB" id="FungiDB:F4678DRAFT_439523"/>
<keyword evidence="1" id="KW-0175">Coiled coil</keyword>
<gene>
    <name evidence="4" type="ORF">NPX13_g7396</name>
</gene>
<comment type="caution">
    <text evidence="4">The sequence shown here is derived from an EMBL/GenBank/DDBJ whole genome shotgun (WGS) entry which is preliminary data.</text>
</comment>
<dbReference type="EMBL" id="JANPWZ010001449">
    <property type="protein sequence ID" value="KAJ3565726.1"/>
    <property type="molecule type" value="Genomic_DNA"/>
</dbReference>
<dbReference type="Pfam" id="PF06985">
    <property type="entry name" value="HET"/>
    <property type="match status" value="1"/>
</dbReference>
<evidence type="ECO:0000313" key="4">
    <source>
        <dbReference type="EMBL" id="KAJ3565726.1"/>
    </source>
</evidence>
<sequence>MMADNDYAYRQDCYEYEEVEGFPPRPQSPEPIKSGAFSYDRRNGFRVGNYSRASLEELTLLFRRNASRARLAIATKPWLIAQLRFYDIAFSKSAKVGELWGALEVAVKGRKCVNGGPPSIDVVRQQLVTQFAQKQQVGNFTKLNDPSAEARYDLDWFFSKHFLNDDGSPAPNKTPEPVIIWDLNDVESLRQRIDNIPGLEGHVTPYLTVIAWEPSFRKGRDNAFAMIDRPDVKADHPTLEALFDPDRFLAKYFLDGLHGQPVYEKRKTPIILESWFASEHLKQAAKGIPKLLVEETSRPTDIAGNRRRVCVIVGWAKRAVKQIQSWHSEIAQLQEQDIKREEREREEEKLAEIKPHTDYAREKRPAQSGPFTLNHLVGSYMVKCSKLEDEYRNCEVYRMTLDIHAPTSSLGAVAAFNFGILEGTMLLASSEDSLERFREEQAACSDYEDKEVSDLESHTTSGKRKHKGSQGTSIKPFKRRLGGGEESRNPNRFYLLWAGCETGTGELVLDGDDERTGHFDIDKSGITAQGQFFYRGLSGDEPFVFELLKVADEPNKSPDDWASYCESYSVSCTCQQVKRGLSSSPLDKHQNPIYNRWQRGAFSATTILRNKPIITCLPSTNAMAEPQENTVCEQCWILLECASRLLDEKTAKDVDDIEFDAEWRADLFTNAPLSNCYICWRIHNLRERFDQISMNSTQKRFCLGLRQYSQEHEYVSLGLEWLPIKYTKSMNSPDDTPRPLYTEFMNIQVANTHPIRRLTSGITLSQEAISNLRFWMELCSSYHQQCKNTQTSGSLPLRLIDVMPNKPNCSTSARSLSTEDFESLSLTNTPGAHIMPTDGMAPDTPYLTLSHRWPTAPAFTLAKATEFLLQEDITSYLLRSDETVVFTHAIHVNRALGYRYLWIDAVCIMQDDEQEKTAEILRMDQIYARSTLNIAATEGNTDKGLMFVRNLLRVNPCVVSVTNESHQPKLLEVVESEYSLGQRQGPLNHRGWVFQERRVATRTCHFTKDKMYWDCDTLSASEVLPMGYPDGREYNRTRIAIDDLAVLSEETAVETWYGVLENYSFTTTTHARDRLRALSAIANTFGVAMRLPSEEYLAGMWKSHLPFACCGWLRGTV</sequence>
<dbReference type="Proteomes" id="UP001148614">
    <property type="component" value="Unassembled WGS sequence"/>
</dbReference>
<feature type="coiled-coil region" evidence="1">
    <location>
        <begin position="316"/>
        <end position="351"/>
    </location>
</feature>
<evidence type="ECO:0000256" key="1">
    <source>
        <dbReference type="SAM" id="Coils"/>
    </source>
</evidence>
<protein>
    <recommendedName>
        <fullName evidence="3">Heterokaryon incompatibility domain-containing protein</fullName>
    </recommendedName>
</protein>
<dbReference type="VEuPathDB" id="FungiDB:F4678DRAFT_442886"/>
<accession>A0A9W8TKU2</accession>
<feature type="region of interest" description="Disordered" evidence="2">
    <location>
        <begin position="448"/>
        <end position="485"/>
    </location>
</feature>
<dbReference type="PANTHER" id="PTHR33112:SF10">
    <property type="entry name" value="TOL"/>
    <property type="match status" value="1"/>
</dbReference>